<keyword evidence="1" id="KW-0698">rRNA processing</keyword>
<evidence type="ECO:0000256" key="10">
    <source>
        <dbReference type="ARBA" id="ARBA00048970"/>
    </source>
</evidence>
<organism evidence="12 13">
    <name type="scientific">Kushneria pakistanensis</name>
    <dbReference type="NCBI Taxonomy" id="1508770"/>
    <lineage>
        <taxon>Bacteria</taxon>
        <taxon>Pseudomonadati</taxon>
        <taxon>Pseudomonadota</taxon>
        <taxon>Gammaproteobacteria</taxon>
        <taxon>Oceanospirillales</taxon>
        <taxon>Halomonadaceae</taxon>
        <taxon>Kushneria</taxon>
    </lineage>
</organism>
<dbReference type="Proteomes" id="UP000604243">
    <property type="component" value="Unassembled WGS sequence"/>
</dbReference>
<accession>A0ABQ3FQC1</accession>
<evidence type="ECO:0000256" key="2">
    <source>
        <dbReference type="ARBA" id="ARBA00022603"/>
    </source>
</evidence>
<evidence type="ECO:0000256" key="8">
    <source>
        <dbReference type="ARBA" id="ARBA00041995"/>
    </source>
</evidence>
<protein>
    <recommendedName>
        <fullName evidence="7">Ribosomal RNA large subunit methyltransferase E</fullName>
        <ecNumber evidence="6">2.1.1.166</ecNumber>
    </recommendedName>
    <alternativeName>
        <fullName evidence="9">23S rRNA Um2552 methyltransferase</fullName>
    </alternativeName>
    <alternativeName>
        <fullName evidence="8">rRNA (uridine-2'-O-)-methyltransferase</fullName>
    </alternativeName>
</protein>
<evidence type="ECO:0000256" key="7">
    <source>
        <dbReference type="ARBA" id="ARBA00041129"/>
    </source>
</evidence>
<dbReference type="InterPro" id="IPR050082">
    <property type="entry name" value="RNA_methyltr_RlmE"/>
</dbReference>
<comment type="function">
    <text evidence="5">Specifically methylates the uridine in position 2552 of 23S rRNA at the 2'-O position of the ribose in the fully assembled 50S ribosomal subunit.</text>
</comment>
<dbReference type="InterPro" id="IPR029063">
    <property type="entry name" value="SAM-dependent_MTases_sf"/>
</dbReference>
<dbReference type="EMBL" id="BMZM01000005">
    <property type="protein sequence ID" value="GHC34076.1"/>
    <property type="molecule type" value="Genomic_DNA"/>
</dbReference>
<evidence type="ECO:0000313" key="13">
    <source>
        <dbReference type="Proteomes" id="UP000604243"/>
    </source>
</evidence>
<dbReference type="PANTHER" id="PTHR10920:SF18">
    <property type="entry name" value="RRNA METHYLTRANSFERASE 2, MITOCHONDRIAL"/>
    <property type="match status" value="1"/>
</dbReference>
<evidence type="ECO:0000256" key="5">
    <source>
        <dbReference type="ARBA" id="ARBA00037569"/>
    </source>
</evidence>
<dbReference type="InterPro" id="IPR002877">
    <property type="entry name" value="RNA_MeTrfase_FtsJ_dom"/>
</dbReference>
<dbReference type="EC" id="2.1.1.166" evidence="6"/>
<reference evidence="13" key="1">
    <citation type="journal article" date="2019" name="Int. J. Syst. Evol. Microbiol.">
        <title>The Global Catalogue of Microorganisms (GCM) 10K type strain sequencing project: providing services to taxonomists for standard genome sequencing and annotation.</title>
        <authorList>
            <consortium name="The Broad Institute Genomics Platform"/>
            <consortium name="The Broad Institute Genome Sequencing Center for Infectious Disease"/>
            <person name="Wu L."/>
            <person name="Ma J."/>
        </authorList>
    </citation>
    <scope>NUCLEOTIDE SEQUENCE [LARGE SCALE GENOMIC DNA]</scope>
    <source>
        <strain evidence="13">KCTC 42082</strain>
    </source>
</reference>
<evidence type="ECO:0000256" key="9">
    <source>
        <dbReference type="ARBA" id="ARBA00042745"/>
    </source>
</evidence>
<proteinExistence type="predicted"/>
<keyword evidence="3" id="KW-0808">Transferase</keyword>
<feature type="domain" description="Ribosomal RNA methyltransferase FtsJ" evidence="11">
    <location>
        <begin position="2"/>
        <end position="115"/>
    </location>
</feature>
<dbReference type="Pfam" id="PF01728">
    <property type="entry name" value="FtsJ"/>
    <property type="match status" value="1"/>
</dbReference>
<evidence type="ECO:0000313" key="12">
    <source>
        <dbReference type="EMBL" id="GHC34076.1"/>
    </source>
</evidence>
<keyword evidence="2" id="KW-0489">Methyltransferase</keyword>
<dbReference type="PANTHER" id="PTHR10920">
    <property type="entry name" value="RIBOSOMAL RNA METHYLTRANSFERASE"/>
    <property type="match status" value="1"/>
</dbReference>
<keyword evidence="4" id="KW-0949">S-adenosyl-L-methionine</keyword>
<evidence type="ECO:0000256" key="6">
    <source>
        <dbReference type="ARBA" id="ARBA00038861"/>
    </source>
</evidence>
<sequence length="117" mass="13431">MDFIQGDFTEEQTLHAMLEALGNRPVNVVLPDMVPNMSRQMAIDQPKAMYLVALALDMAQQVLSPVGDFLTRVFQGEGFDQYLKEMRLRFDKVVIRKPDASRPRLREVYLLGRGFRA</sequence>
<comment type="caution">
    <text evidence="12">The sequence shown here is derived from an EMBL/GenBank/DDBJ whole genome shotgun (WGS) entry which is preliminary data.</text>
</comment>
<comment type="catalytic activity">
    <reaction evidence="10">
        <text>uridine(2552) in 23S rRNA + S-adenosyl-L-methionine = 2'-O-methyluridine(2552) in 23S rRNA + S-adenosyl-L-homocysteine + H(+)</text>
        <dbReference type="Rhea" id="RHEA:42720"/>
        <dbReference type="Rhea" id="RHEA-COMP:10202"/>
        <dbReference type="Rhea" id="RHEA-COMP:10203"/>
        <dbReference type="ChEBI" id="CHEBI:15378"/>
        <dbReference type="ChEBI" id="CHEBI:57856"/>
        <dbReference type="ChEBI" id="CHEBI:59789"/>
        <dbReference type="ChEBI" id="CHEBI:65315"/>
        <dbReference type="ChEBI" id="CHEBI:74478"/>
        <dbReference type="EC" id="2.1.1.166"/>
    </reaction>
</comment>
<evidence type="ECO:0000256" key="1">
    <source>
        <dbReference type="ARBA" id="ARBA00022552"/>
    </source>
</evidence>
<dbReference type="SUPFAM" id="SSF53335">
    <property type="entry name" value="S-adenosyl-L-methionine-dependent methyltransferases"/>
    <property type="match status" value="1"/>
</dbReference>
<evidence type="ECO:0000259" key="11">
    <source>
        <dbReference type="Pfam" id="PF01728"/>
    </source>
</evidence>
<dbReference type="Gene3D" id="3.40.50.150">
    <property type="entry name" value="Vaccinia Virus protein VP39"/>
    <property type="match status" value="1"/>
</dbReference>
<evidence type="ECO:0000256" key="4">
    <source>
        <dbReference type="ARBA" id="ARBA00022691"/>
    </source>
</evidence>
<evidence type="ECO:0000256" key="3">
    <source>
        <dbReference type="ARBA" id="ARBA00022679"/>
    </source>
</evidence>
<name>A0ABQ3FQC1_9GAMM</name>
<gene>
    <name evidence="12" type="ORF">GCM10010082_30930</name>
</gene>
<keyword evidence="13" id="KW-1185">Reference proteome</keyword>